<dbReference type="AlphaFoldDB" id="A0A1M4UAF4"/>
<accession>A0A1M4UAF4</accession>
<keyword evidence="2" id="KW-1185">Reference proteome</keyword>
<name>A0A1M4UAF4_9FIRM</name>
<evidence type="ECO:0000313" key="1">
    <source>
        <dbReference type="EMBL" id="SHE53851.1"/>
    </source>
</evidence>
<reference evidence="2" key="1">
    <citation type="submission" date="2016-11" db="EMBL/GenBank/DDBJ databases">
        <authorList>
            <person name="Varghese N."/>
            <person name="Submissions S."/>
        </authorList>
    </citation>
    <scope>NUCLEOTIDE SEQUENCE [LARGE SCALE GENOMIC DNA]</scope>
    <source>
        <strain evidence="2">DSM 12395</strain>
    </source>
</reference>
<dbReference type="EMBL" id="FQUY01000002">
    <property type="protein sequence ID" value="SHE53851.1"/>
    <property type="molecule type" value="Genomic_DNA"/>
</dbReference>
<protein>
    <submittedName>
        <fullName evidence="1">Uncharacterized protein</fullName>
    </submittedName>
</protein>
<sequence>MDNCRIALFVNLPVPEIDKELQQVADMLLATLDMRDNTTGQYWDLHRKT</sequence>
<gene>
    <name evidence="1" type="ORF">SAMN02745133_00646</name>
</gene>
<proteinExistence type="predicted"/>
<organism evidence="1 2">
    <name type="scientific">Desulforamulus putei DSM 12395</name>
    <dbReference type="NCBI Taxonomy" id="1121429"/>
    <lineage>
        <taxon>Bacteria</taxon>
        <taxon>Bacillati</taxon>
        <taxon>Bacillota</taxon>
        <taxon>Clostridia</taxon>
        <taxon>Eubacteriales</taxon>
        <taxon>Peptococcaceae</taxon>
        <taxon>Desulforamulus</taxon>
    </lineage>
</organism>
<dbReference type="RefSeq" id="WP_159431802.1">
    <property type="nucleotide sequence ID" value="NZ_FQUY01000002.1"/>
</dbReference>
<evidence type="ECO:0000313" key="2">
    <source>
        <dbReference type="Proteomes" id="UP000184148"/>
    </source>
</evidence>
<dbReference type="Proteomes" id="UP000184148">
    <property type="component" value="Unassembled WGS sequence"/>
</dbReference>